<comment type="caution">
    <text evidence="1">The sequence shown here is derived from an EMBL/GenBank/DDBJ whole genome shotgun (WGS) entry which is preliminary data.</text>
</comment>
<keyword evidence="2" id="KW-1185">Reference proteome</keyword>
<dbReference type="STRING" id="1188235.MBVG_6960"/>
<dbReference type="NCBIfam" id="NF047353">
    <property type="entry name" value="tube_lmo2291"/>
    <property type="match status" value="1"/>
</dbReference>
<proteinExistence type="predicted"/>
<dbReference type="eggNOG" id="ENOG5031ZE4">
    <property type="taxonomic scope" value="Bacteria"/>
</dbReference>
<dbReference type="Proteomes" id="UP000013220">
    <property type="component" value="Unassembled WGS sequence"/>
</dbReference>
<dbReference type="EMBL" id="AORH01000034">
    <property type="protein sequence ID" value="ENY69017.1"/>
    <property type="molecule type" value="Genomic_DNA"/>
</dbReference>
<reference evidence="1 2" key="1">
    <citation type="journal article" date="2013" name="Genome Announc.">
        <title>Draft Genome Sequences of Mycoplasma alkalescens, Mycoplasma arginini, and Mycoplasma bovigenitalium, Three Species with Equivocal Pathogenic Status for Cattle.</title>
        <authorList>
            <person name="Manso-Silvan L."/>
            <person name="Tardy F."/>
            <person name="Baranowski E."/>
            <person name="Barre A."/>
            <person name="Blanchard A."/>
            <person name="Breton M."/>
            <person name="Couture C."/>
            <person name="Citti C."/>
            <person name="Dordet-Frisoni E."/>
            <person name="Dupuy V."/>
            <person name="Gaurivaud P."/>
            <person name="Jacob D."/>
            <person name="Lemaitre C."/>
            <person name="Nikolski M."/>
            <person name="Nouvel L.X."/>
            <person name="Poumarat F."/>
            <person name="Thebault P."/>
            <person name="Theil S."/>
            <person name="Thiaucourt F."/>
            <person name="Sirand-Pugnet P."/>
        </authorList>
    </citation>
    <scope>NUCLEOTIDE SEQUENCE [LARGE SCALE GENOMIC DNA]</scope>
    <source>
        <strain evidence="1 2">51080</strain>
    </source>
</reference>
<sequence length="163" mass="18879">MFKSNNTSELWIATKPQADELEKDYKQIKFITELKHNYNVKKEDRTYFHNKGKTTAITTGVSESLTVSIDYDDEQQAHKYLLKLLLGDIENLNNQFIKVKLKNFSTGTKTADIEITGKTTINFKNHIPSGNADEIVKLQIDFIPQDDAWKISEIEHQEDNREE</sequence>
<evidence type="ECO:0000313" key="2">
    <source>
        <dbReference type="Proteomes" id="UP000013220"/>
    </source>
</evidence>
<name>N9V0S1_9BACT</name>
<evidence type="ECO:0000313" key="1">
    <source>
        <dbReference type="EMBL" id="ENY69017.1"/>
    </source>
</evidence>
<accession>N9V0S1</accession>
<dbReference type="AlphaFoldDB" id="N9V0S1"/>
<gene>
    <name evidence="1" type="ORF">MBVG_6960</name>
</gene>
<protein>
    <submittedName>
        <fullName evidence="1">Uncharacterized protein</fullName>
    </submittedName>
</protein>
<organism evidence="1 2">
    <name type="scientific">Mycoplasmopsis bovigenitalium 51080</name>
    <dbReference type="NCBI Taxonomy" id="1188235"/>
    <lineage>
        <taxon>Bacteria</taxon>
        <taxon>Bacillati</taxon>
        <taxon>Mycoplasmatota</taxon>
        <taxon>Mycoplasmoidales</taxon>
        <taxon>Metamycoplasmataceae</taxon>
        <taxon>Mycoplasmopsis</taxon>
    </lineage>
</organism>
<dbReference type="PATRIC" id="fig|1188235.3.peg.693"/>
<dbReference type="OrthoDB" id="399272at2"/>
<dbReference type="RefSeq" id="WP_004421622.1">
    <property type="nucleotide sequence ID" value="NZ_AORH01000034.1"/>
</dbReference>